<reference evidence="2 3" key="1">
    <citation type="submission" date="2008-10" db="EMBL/GenBank/DDBJ databases">
        <title>Draft genome sequence of Bacteroides dorei (DSM 17855).</title>
        <authorList>
            <person name="Sudarsanam P."/>
            <person name="Ley R."/>
            <person name="Guruge J."/>
            <person name="Turnbaugh P.J."/>
            <person name="Mahowald M."/>
            <person name="Liep D."/>
            <person name="Gordon J."/>
        </authorList>
    </citation>
    <scope>NUCLEOTIDE SEQUENCE [LARGE SCALE GENOMIC DNA]</scope>
    <source>
        <strain evidence="2 3">DSM 17855</strain>
    </source>
</reference>
<name>B6VT35_9BACT</name>
<gene>
    <name evidence="2" type="ORF">BACDOR_00605</name>
</gene>
<keyword evidence="1" id="KW-1133">Transmembrane helix</keyword>
<dbReference type="EMBL" id="ABWZ01000013">
    <property type="protein sequence ID" value="EEB26919.1"/>
    <property type="molecule type" value="Genomic_DNA"/>
</dbReference>
<keyword evidence="1" id="KW-0472">Membrane</keyword>
<accession>B6VT35</accession>
<dbReference type="Proteomes" id="UP000004849">
    <property type="component" value="Unassembled WGS sequence"/>
</dbReference>
<organism evidence="2 3">
    <name type="scientific">Phocaeicola dorei DSM 17855</name>
    <dbReference type="NCBI Taxonomy" id="483217"/>
    <lineage>
        <taxon>Bacteria</taxon>
        <taxon>Pseudomonadati</taxon>
        <taxon>Bacteroidota</taxon>
        <taxon>Bacteroidia</taxon>
        <taxon>Bacteroidales</taxon>
        <taxon>Bacteroidaceae</taxon>
        <taxon>Phocaeicola</taxon>
    </lineage>
</organism>
<dbReference type="AlphaFoldDB" id="B6VT35"/>
<evidence type="ECO:0000313" key="3">
    <source>
        <dbReference type="Proteomes" id="UP000004849"/>
    </source>
</evidence>
<feature type="transmembrane region" description="Helical" evidence="1">
    <location>
        <begin position="26"/>
        <end position="45"/>
    </location>
</feature>
<proteinExistence type="predicted"/>
<reference evidence="2 3" key="2">
    <citation type="submission" date="2008-10" db="EMBL/GenBank/DDBJ databases">
        <authorList>
            <person name="Fulton L."/>
            <person name="Clifton S."/>
            <person name="Fulton B."/>
            <person name="Xu J."/>
            <person name="Minx P."/>
            <person name="Pepin K.H."/>
            <person name="Johnson M."/>
            <person name="Thiruvilangam P."/>
            <person name="Bhonagiri V."/>
            <person name="Nash W.E."/>
            <person name="Mardis E.R."/>
            <person name="Wilson R.K."/>
        </authorList>
    </citation>
    <scope>NUCLEOTIDE SEQUENCE [LARGE SCALE GENOMIC DNA]</scope>
    <source>
        <strain evidence="2 3">DSM 17855</strain>
    </source>
</reference>
<dbReference type="HOGENOM" id="CLU_3180041_0_0_10"/>
<evidence type="ECO:0000313" key="2">
    <source>
        <dbReference type="EMBL" id="EEB26919.1"/>
    </source>
</evidence>
<sequence length="46" mass="5177">MRKGKLCNDNKGHKSRDMDTIKSKHILARTFQSFGIAMLCVLLAAK</sequence>
<keyword evidence="1" id="KW-0812">Transmembrane</keyword>
<evidence type="ECO:0000256" key="1">
    <source>
        <dbReference type="SAM" id="Phobius"/>
    </source>
</evidence>
<protein>
    <submittedName>
        <fullName evidence="2">Uncharacterized protein</fullName>
    </submittedName>
</protein>